<keyword evidence="8" id="KW-1185">Reference proteome</keyword>
<evidence type="ECO:0000256" key="1">
    <source>
        <dbReference type="ARBA" id="ARBA00022448"/>
    </source>
</evidence>
<dbReference type="GO" id="GO:0070679">
    <property type="term" value="F:inositol 1,4,5 trisphosphate binding"/>
    <property type="evidence" value="ECO:0007669"/>
    <property type="project" value="TreeGrafter"/>
</dbReference>
<sequence length="1075" mass="123795">MIWFVSEFQTAVFGLIGRVYTVTGEMTVGNGRPLLVRRGKATSYKTPAFEEREEGYDGRLEWSLTDHNLLLIAAFRNAVLGNDFNKVKAQVQLLSPEYTNESQLDLLCNKICDRSSAEPLKEALLTAITIGSRPLVEFILSLFHEYPGEERSGCYDSPSFMPHMTPLMMACICNNFGIVECLLMRNHDIDLPHRADCVCDMCYKTANLVSANIRRLDTYRALSSEAFLWLSTSDPMLAAIQLSRDLQTCESTETQHKDIYQKLQRNVQNFATSLVQHCWNMEEVDVLLQQPDGSSISDAHLPYPRVRLALDGEMRQLTANLSVQMGIENKWHGEWRDYGKNTVRDAGRMLCHTLLFPILAYIHALSAGRLIQSFNYPVARFASYTASYFSFLAAIITLRIVTAVTTTQHERTVLSNNYQFFLQCYIFIYMFGMIVWEFLEFSRRGIERYYEMWWRWFDLMMLGLFFCAMMTWIATWYTVAIDGLPTLRRWHWIEYDVHLLFDIFYGGACIMAFWRVFYFVQLYRFVGSTVISIGKCVSKIYYYFIIMIVVLASFAIGVNMILEPYSRNRQFLIDGLPDETEKSPDKFMDLVQSSRFLFWSFFGYLSPDDYKPIVGHVGPDFERTRHRITRNSAEIAMSMYHIVMIITLLNLMVSLLVKTADEVLDNEDVEWKYTKVHIYYEFFEPGSSVPPPFNLIFMLSSFMYQVFSKDYTFVWPDMLVKREATSDTEAYREMRCAYRDLIVRLFQRYRASKELHFKTIQTMDSDKEKKNAVVKVAFMNSVLNRSAPTKMAFEILSSQQYDSALVVMFIILAILGIGTLLLVATSTPPYMRHYGYFILNINFWFYLSALLACMKHTDLIEIKGNVCFELHMLITIPLLSSTVYSILSILSVFCGYLAILLTFIFLMIRVVFLKYLHKIKTWMGLLVVVTIQFGISGGMAFFGSRAVTPADGQRQVLCVSEKQQFMSLTIVGLSQLMIVSVLLVVIIVIIVRKMKIQKVSQQTRKLQRMLLKTLIITALIPIVFKSIPSVIASVALLKQWPEYLSIQRLTGLLTLVQAIANGMATVVCIRIDPAA</sequence>
<dbReference type="InterPro" id="IPR002153">
    <property type="entry name" value="TRPC_channel"/>
</dbReference>
<dbReference type="Pfam" id="PF08344">
    <property type="entry name" value="TRP_2"/>
    <property type="match status" value="1"/>
</dbReference>
<feature type="transmembrane region" description="Helical" evidence="5">
    <location>
        <begin position="635"/>
        <end position="657"/>
    </location>
</feature>
<gene>
    <name evidence="7" type="ORF">QR680_007230</name>
</gene>
<dbReference type="InterPro" id="IPR036770">
    <property type="entry name" value="Ankyrin_rpt-contain_sf"/>
</dbReference>
<proteinExistence type="predicted"/>
<comment type="caution">
    <text evidence="7">The sequence shown here is derived from an EMBL/GenBank/DDBJ whole genome shotgun (WGS) entry which is preliminary data.</text>
</comment>
<evidence type="ECO:0000256" key="3">
    <source>
        <dbReference type="ARBA" id="ARBA00023065"/>
    </source>
</evidence>
<keyword evidence="2" id="KW-0677">Repeat</keyword>
<keyword evidence="5" id="KW-1133">Transmembrane helix</keyword>
<reference evidence="7" key="1">
    <citation type="submission" date="2023-06" db="EMBL/GenBank/DDBJ databases">
        <title>Genomic analysis of the entomopathogenic nematode Steinernema hermaphroditum.</title>
        <authorList>
            <person name="Schwarz E.M."/>
            <person name="Heppert J.K."/>
            <person name="Baniya A."/>
            <person name="Schwartz H.T."/>
            <person name="Tan C.-H."/>
            <person name="Antoshechkin I."/>
            <person name="Sternberg P.W."/>
            <person name="Goodrich-Blair H."/>
            <person name="Dillman A.R."/>
        </authorList>
    </citation>
    <scope>NUCLEOTIDE SEQUENCE</scope>
    <source>
        <strain evidence="7">PS9179</strain>
        <tissue evidence="7">Whole animal</tissue>
    </source>
</reference>
<dbReference type="GO" id="GO:0005886">
    <property type="term" value="C:plasma membrane"/>
    <property type="evidence" value="ECO:0007669"/>
    <property type="project" value="TreeGrafter"/>
</dbReference>
<feature type="transmembrane region" description="Helical" evidence="5">
    <location>
        <begin position="499"/>
        <end position="520"/>
    </location>
</feature>
<accession>A0AA39HZT2</accession>
<feature type="transmembrane region" description="Helical" evidence="5">
    <location>
        <begin position="836"/>
        <end position="854"/>
    </location>
</feature>
<evidence type="ECO:0000313" key="8">
    <source>
        <dbReference type="Proteomes" id="UP001175271"/>
    </source>
</evidence>
<dbReference type="GO" id="GO:0015279">
    <property type="term" value="F:store-operated calcium channel activity"/>
    <property type="evidence" value="ECO:0007669"/>
    <property type="project" value="TreeGrafter"/>
</dbReference>
<keyword evidence="4" id="KW-0407">Ion channel</keyword>
<feature type="transmembrane region" description="Helical" evidence="5">
    <location>
        <begin position="804"/>
        <end position="824"/>
    </location>
</feature>
<dbReference type="PANTHER" id="PTHR10117">
    <property type="entry name" value="TRANSIENT RECEPTOR POTENTIAL CHANNEL"/>
    <property type="match status" value="1"/>
</dbReference>
<feature type="transmembrane region" description="Helical" evidence="5">
    <location>
        <begin position="866"/>
        <end position="887"/>
    </location>
</feature>
<feature type="transmembrane region" description="Helical" evidence="5">
    <location>
        <begin position="540"/>
        <end position="562"/>
    </location>
</feature>
<evidence type="ECO:0000256" key="4">
    <source>
        <dbReference type="ARBA" id="ARBA00023303"/>
    </source>
</evidence>
<dbReference type="EMBL" id="JAUCMV010000003">
    <property type="protein sequence ID" value="KAK0414254.1"/>
    <property type="molecule type" value="Genomic_DNA"/>
</dbReference>
<feature type="transmembrane region" description="Helical" evidence="5">
    <location>
        <begin position="893"/>
        <end position="912"/>
    </location>
</feature>
<protein>
    <recommendedName>
        <fullName evidence="6">Transient receptor ion channel domain-containing protein</fullName>
    </recommendedName>
</protein>
<feature type="transmembrane region" description="Helical" evidence="5">
    <location>
        <begin position="1049"/>
        <end position="1069"/>
    </location>
</feature>
<keyword evidence="5" id="KW-0472">Membrane</keyword>
<feature type="transmembrane region" description="Helical" evidence="5">
    <location>
        <begin position="924"/>
        <end position="944"/>
    </location>
</feature>
<feature type="transmembrane region" description="Helical" evidence="5">
    <location>
        <begin position="386"/>
        <end position="406"/>
    </location>
</feature>
<keyword evidence="1" id="KW-0813">Transport</keyword>
<feature type="transmembrane region" description="Helical" evidence="5">
    <location>
        <begin position="349"/>
        <end position="366"/>
    </location>
</feature>
<feature type="transmembrane region" description="Helical" evidence="5">
    <location>
        <begin position="1011"/>
        <end position="1037"/>
    </location>
</feature>
<dbReference type="PRINTS" id="PR01097">
    <property type="entry name" value="TRNSRECEPTRP"/>
</dbReference>
<feature type="transmembrane region" description="Helical" evidence="5">
    <location>
        <begin position="459"/>
        <end position="479"/>
    </location>
</feature>
<evidence type="ECO:0000259" key="6">
    <source>
        <dbReference type="SMART" id="SM01420"/>
    </source>
</evidence>
<evidence type="ECO:0000256" key="2">
    <source>
        <dbReference type="ARBA" id="ARBA00022737"/>
    </source>
</evidence>
<dbReference type="SUPFAM" id="SSF48403">
    <property type="entry name" value="Ankyrin repeat"/>
    <property type="match status" value="1"/>
</dbReference>
<organism evidence="7 8">
    <name type="scientific">Steinernema hermaphroditum</name>
    <dbReference type="NCBI Taxonomy" id="289476"/>
    <lineage>
        <taxon>Eukaryota</taxon>
        <taxon>Metazoa</taxon>
        <taxon>Ecdysozoa</taxon>
        <taxon>Nematoda</taxon>
        <taxon>Chromadorea</taxon>
        <taxon>Rhabditida</taxon>
        <taxon>Tylenchina</taxon>
        <taxon>Panagrolaimomorpha</taxon>
        <taxon>Strongyloidoidea</taxon>
        <taxon>Steinernematidae</taxon>
        <taxon>Steinernema</taxon>
    </lineage>
</organism>
<dbReference type="GO" id="GO:0007338">
    <property type="term" value="P:single fertilization"/>
    <property type="evidence" value="ECO:0007669"/>
    <property type="project" value="TreeGrafter"/>
</dbReference>
<feature type="domain" description="Transient receptor ion channel" evidence="6">
    <location>
        <begin position="197"/>
        <end position="257"/>
    </location>
</feature>
<feature type="transmembrane region" description="Helical" evidence="5">
    <location>
        <begin position="964"/>
        <end position="991"/>
    </location>
</feature>
<evidence type="ECO:0000256" key="5">
    <source>
        <dbReference type="SAM" id="Phobius"/>
    </source>
</evidence>
<dbReference type="GO" id="GO:0034703">
    <property type="term" value="C:cation channel complex"/>
    <property type="evidence" value="ECO:0007669"/>
    <property type="project" value="TreeGrafter"/>
</dbReference>
<dbReference type="PANTHER" id="PTHR10117:SF50">
    <property type="entry name" value="ANK_REP_REGION DOMAIN-CONTAINING PROTEIN"/>
    <property type="match status" value="1"/>
</dbReference>
<keyword evidence="5" id="KW-0812">Transmembrane</keyword>
<name>A0AA39HZT2_9BILA</name>
<keyword evidence="3" id="KW-0406">Ion transport</keyword>
<dbReference type="GO" id="GO:0051480">
    <property type="term" value="P:regulation of cytosolic calcium ion concentration"/>
    <property type="evidence" value="ECO:0007669"/>
    <property type="project" value="TreeGrafter"/>
</dbReference>
<dbReference type="InterPro" id="IPR013555">
    <property type="entry name" value="TRP_dom"/>
</dbReference>
<dbReference type="Pfam" id="PF13606">
    <property type="entry name" value="Ank_3"/>
    <property type="match status" value="1"/>
</dbReference>
<dbReference type="InterPro" id="IPR002110">
    <property type="entry name" value="Ankyrin_rpt"/>
</dbReference>
<evidence type="ECO:0000313" key="7">
    <source>
        <dbReference type="EMBL" id="KAK0414254.1"/>
    </source>
</evidence>
<feature type="transmembrane region" description="Helical" evidence="5">
    <location>
        <begin position="418"/>
        <end position="439"/>
    </location>
</feature>
<dbReference type="Proteomes" id="UP001175271">
    <property type="component" value="Unassembled WGS sequence"/>
</dbReference>
<dbReference type="AlphaFoldDB" id="A0AA39HZT2"/>
<dbReference type="SMART" id="SM01420">
    <property type="entry name" value="TRP_2"/>
    <property type="match status" value="1"/>
</dbReference>